<proteinExistence type="predicted"/>
<feature type="region of interest" description="Disordered" evidence="1">
    <location>
        <begin position="1"/>
        <end position="21"/>
    </location>
</feature>
<keyword evidence="3" id="KW-1185">Reference proteome</keyword>
<dbReference type="AlphaFoldDB" id="A0A6A5UXG6"/>
<gene>
    <name evidence="2" type="ORF">BU23DRAFT_602117</name>
</gene>
<protein>
    <submittedName>
        <fullName evidence="2">Uncharacterized protein</fullName>
    </submittedName>
</protein>
<evidence type="ECO:0000313" key="3">
    <source>
        <dbReference type="Proteomes" id="UP000800036"/>
    </source>
</evidence>
<accession>A0A6A5UXG6</accession>
<dbReference type="EMBL" id="ML976719">
    <property type="protein sequence ID" value="KAF1968502.1"/>
    <property type="molecule type" value="Genomic_DNA"/>
</dbReference>
<feature type="compositionally biased region" description="Polar residues" evidence="1">
    <location>
        <begin position="1"/>
        <end position="15"/>
    </location>
</feature>
<dbReference type="Proteomes" id="UP000800036">
    <property type="component" value="Unassembled WGS sequence"/>
</dbReference>
<dbReference type="OrthoDB" id="2567457at2759"/>
<name>A0A6A5UXG6_9PLEO</name>
<evidence type="ECO:0000313" key="2">
    <source>
        <dbReference type="EMBL" id="KAF1968502.1"/>
    </source>
</evidence>
<sequence length="115" mass="12631">MSSSTPRFPATSLTPAQRADLGAAEQAVRSTFGTAIELRDANGTLLGPFGPLSYTPSVLSPYLTHMVAVNTTPLLMPRERELSRAGHNERDARQIYLLRAQEDWDDSRVVGRAVY</sequence>
<evidence type="ECO:0000256" key="1">
    <source>
        <dbReference type="SAM" id="MobiDB-lite"/>
    </source>
</evidence>
<reference evidence="2" key="1">
    <citation type="journal article" date="2020" name="Stud. Mycol.">
        <title>101 Dothideomycetes genomes: a test case for predicting lifestyles and emergence of pathogens.</title>
        <authorList>
            <person name="Haridas S."/>
            <person name="Albert R."/>
            <person name="Binder M."/>
            <person name="Bloem J."/>
            <person name="Labutti K."/>
            <person name="Salamov A."/>
            <person name="Andreopoulos B."/>
            <person name="Baker S."/>
            <person name="Barry K."/>
            <person name="Bills G."/>
            <person name="Bluhm B."/>
            <person name="Cannon C."/>
            <person name="Castanera R."/>
            <person name="Culley D."/>
            <person name="Daum C."/>
            <person name="Ezra D."/>
            <person name="Gonzalez J."/>
            <person name="Henrissat B."/>
            <person name="Kuo A."/>
            <person name="Liang C."/>
            <person name="Lipzen A."/>
            <person name="Lutzoni F."/>
            <person name="Magnuson J."/>
            <person name="Mondo S."/>
            <person name="Nolan M."/>
            <person name="Ohm R."/>
            <person name="Pangilinan J."/>
            <person name="Park H.-J."/>
            <person name="Ramirez L."/>
            <person name="Alfaro M."/>
            <person name="Sun H."/>
            <person name="Tritt A."/>
            <person name="Yoshinaga Y."/>
            <person name="Zwiers L.-H."/>
            <person name="Turgeon B."/>
            <person name="Goodwin S."/>
            <person name="Spatafora J."/>
            <person name="Crous P."/>
            <person name="Grigoriev I."/>
        </authorList>
    </citation>
    <scope>NUCLEOTIDE SEQUENCE</scope>
    <source>
        <strain evidence="2">CBS 107.79</strain>
    </source>
</reference>
<organism evidence="2 3">
    <name type="scientific">Bimuria novae-zelandiae CBS 107.79</name>
    <dbReference type="NCBI Taxonomy" id="1447943"/>
    <lineage>
        <taxon>Eukaryota</taxon>
        <taxon>Fungi</taxon>
        <taxon>Dikarya</taxon>
        <taxon>Ascomycota</taxon>
        <taxon>Pezizomycotina</taxon>
        <taxon>Dothideomycetes</taxon>
        <taxon>Pleosporomycetidae</taxon>
        <taxon>Pleosporales</taxon>
        <taxon>Massarineae</taxon>
        <taxon>Didymosphaeriaceae</taxon>
        <taxon>Bimuria</taxon>
    </lineage>
</organism>